<name>A0A9P5Y0H4_9AGAR</name>
<dbReference type="EMBL" id="MU150290">
    <property type="protein sequence ID" value="KAF9461028.1"/>
    <property type="molecule type" value="Genomic_DNA"/>
</dbReference>
<feature type="region of interest" description="Disordered" evidence="1">
    <location>
        <begin position="17"/>
        <end position="51"/>
    </location>
</feature>
<proteinExistence type="predicted"/>
<feature type="compositionally biased region" description="Polar residues" evidence="1">
    <location>
        <begin position="82"/>
        <end position="94"/>
    </location>
</feature>
<keyword evidence="3" id="KW-1185">Reference proteome</keyword>
<comment type="caution">
    <text evidence="2">The sequence shown here is derived from an EMBL/GenBank/DDBJ whole genome shotgun (WGS) entry which is preliminary data.</text>
</comment>
<feature type="region of interest" description="Disordered" evidence="1">
    <location>
        <begin position="195"/>
        <end position="268"/>
    </location>
</feature>
<protein>
    <submittedName>
        <fullName evidence="2">Uncharacterized protein</fullName>
    </submittedName>
</protein>
<accession>A0A9P5Y0H4</accession>
<gene>
    <name evidence="2" type="ORF">BDZ94DRAFT_1264701</name>
</gene>
<feature type="compositionally biased region" description="Acidic residues" evidence="1">
    <location>
        <begin position="103"/>
        <end position="112"/>
    </location>
</feature>
<sequence length="352" mass="39596">MWQAVRGYFGSTEFIEDSDIKEEAQPAPEPTRNVRKRPILSDADTARSMEERSYVDVVKLPRHKDALPLPQSAPLPRALRRVTTSTTLSHSTAKPTLKAETTTSDEEEEAEEVSISQKRKSLSLATDKPRKRSRRTTVLDRYTAYLEENRRVDDKVYDPRCDNCVRSDITVCAHPAMRTPCHYCLMGKRGCTFNKQKQAKKTRRSTSSKKEVEQEEQETEGEEQEDNEEEGDKKDEDEGGEPIEEDTPPLNTSASAPRNPGRKAGRPICLMPARSREAPKTNLGGIEVPVRYSAVLDVENKAGLRRLQLASVKNQIAALEAEIDTRCAQLFFLYDLASTLGKDEPQEAEDDA</sequence>
<feature type="compositionally biased region" description="Acidic residues" evidence="1">
    <location>
        <begin position="213"/>
        <end position="230"/>
    </location>
</feature>
<evidence type="ECO:0000313" key="3">
    <source>
        <dbReference type="Proteomes" id="UP000807353"/>
    </source>
</evidence>
<reference evidence="2" key="1">
    <citation type="submission" date="2020-11" db="EMBL/GenBank/DDBJ databases">
        <authorList>
            <consortium name="DOE Joint Genome Institute"/>
            <person name="Ahrendt S."/>
            <person name="Riley R."/>
            <person name="Andreopoulos W."/>
            <person name="Labutti K."/>
            <person name="Pangilinan J."/>
            <person name="Ruiz-Duenas F.J."/>
            <person name="Barrasa J.M."/>
            <person name="Sanchez-Garcia M."/>
            <person name="Camarero S."/>
            <person name="Miyauchi S."/>
            <person name="Serrano A."/>
            <person name="Linde D."/>
            <person name="Babiker R."/>
            <person name="Drula E."/>
            <person name="Ayuso-Fernandez I."/>
            <person name="Pacheco R."/>
            <person name="Padilla G."/>
            <person name="Ferreira P."/>
            <person name="Barriuso J."/>
            <person name="Kellner H."/>
            <person name="Castanera R."/>
            <person name="Alfaro M."/>
            <person name="Ramirez L."/>
            <person name="Pisabarro A.G."/>
            <person name="Kuo A."/>
            <person name="Tritt A."/>
            <person name="Lipzen A."/>
            <person name="He G."/>
            <person name="Yan M."/>
            <person name="Ng V."/>
            <person name="Cullen D."/>
            <person name="Martin F."/>
            <person name="Rosso M.-N."/>
            <person name="Henrissat B."/>
            <person name="Hibbett D."/>
            <person name="Martinez A.T."/>
            <person name="Grigoriev I.V."/>
        </authorList>
    </citation>
    <scope>NUCLEOTIDE SEQUENCE</scope>
    <source>
        <strain evidence="2">CBS 247.69</strain>
    </source>
</reference>
<feature type="region of interest" description="Disordered" evidence="1">
    <location>
        <begin position="66"/>
        <end position="135"/>
    </location>
</feature>
<feature type="compositionally biased region" description="Basic residues" evidence="1">
    <location>
        <begin position="197"/>
        <end position="207"/>
    </location>
</feature>
<organism evidence="2 3">
    <name type="scientific">Collybia nuda</name>
    <dbReference type="NCBI Taxonomy" id="64659"/>
    <lineage>
        <taxon>Eukaryota</taxon>
        <taxon>Fungi</taxon>
        <taxon>Dikarya</taxon>
        <taxon>Basidiomycota</taxon>
        <taxon>Agaricomycotina</taxon>
        <taxon>Agaricomycetes</taxon>
        <taxon>Agaricomycetidae</taxon>
        <taxon>Agaricales</taxon>
        <taxon>Tricholomatineae</taxon>
        <taxon>Clitocybaceae</taxon>
        <taxon>Collybia</taxon>
    </lineage>
</organism>
<evidence type="ECO:0000313" key="2">
    <source>
        <dbReference type="EMBL" id="KAF9461028.1"/>
    </source>
</evidence>
<feature type="compositionally biased region" description="Acidic residues" evidence="1">
    <location>
        <begin position="237"/>
        <end position="247"/>
    </location>
</feature>
<evidence type="ECO:0000256" key="1">
    <source>
        <dbReference type="SAM" id="MobiDB-lite"/>
    </source>
</evidence>
<dbReference type="Proteomes" id="UP000807353">
    <property type="component" value="Unassembled WGS sequence"/>
</dbReference>
<dbReference type="AlphaFoldDB" id="A0A9P5Y0H4"/>